<evidence type="ECO:0000256" key="8">
    <source>
        <dbReference type="ARBA" id="ARBA00023098"/>
    </source>
</evidence>
<dbReference type="GO" id="GO:0034625">
    <property type="term" value="P:fatty acid elongation, monounsaturated fatty acid"/>
    <property type="evidence" value="ECO:0007669"/>
    <property type="project" value="TreeGrafter"/>
</dbReference>
<feature type="transmembrane region" description="Helical" evidence="12">
    <location>
        <begin position="209"/>
        <end position="229"/>
    </location>
</feature>
<evidence type="ECO:0000313" key="13">
    <source>
        <dbReference type="Proteomes" id="UP000515163"/>
    </source>
</evidence>
<dbReference type="PROSITE" id="PS01188">
    <property type="entry name" value="ELO"/>
    <property type="match status" value="1"/>
</dbReference>
<dbReference type="GO" id="GO:0034626">
    <property type="term" value="P:fatty acid elongation, polyunsaturated fatty acid"/>
    <property type="evidence" value="ECO:0007669"/>
    <property type="project" value="TreeGrafter"/>
</dbReference>
<keyword evidence="8 12" id="KW-0443">Lipid metabolism</keyword>
<dbReference type="Pfam" id="PF01151">
    <property type="entry name" value="ELO"/>
    <property type="match status" value="1"/>
</dbReference>
<comment type="similarity">
    <text evidence="2 12">Belongs to the ELO family.</text>
</comment>
<accession>A0A6P8IUY2</accession>
<dbReference type="GO" id="GO:0019367">
    <property type="term" value="P:fatty acid elongation, saturated fatty acid"/>
    <property type="evidence" value="ECO:0007669"/>
    <property type="project" value="TreeGrafter"/>
</dbReference>
<evidence type="ECO:0000256" key="12">
    <source>
        <dbReference type="RuleBase" id="RU361115"/>
    </source>
</evidence>
<dbReference type="GO" id="GO:0009922">
    <property type="term" value="F:fatty acid elongase activity"/>
    <property type="evidence" value="ECO:0007669"/>
    <property type="project" value="UniProtKB-EC"/>
</dbReference>
<keyword evidence="13" id="KW-1185">Reference proteome</keyword>
<dbReference type="GO" id="GO:0042761">
    <property type="term" value="P:very long-chain fatty acid biosynthetic process"/>
    <property type="evidence" value="ECO:0007669"/>
    <property type="project" value="TreeGrafter"/>
</dbReference>
<keyword evidence="6 12" id="KW-0276">Fatty acid metabolism</keyword>
<evidence type="ECO:0000256" key="6">
    <source>
        <dbReference type="ARBA" id="ARBA00022832"/>
    </source>
</evidence>
<evidence type="ECO:0000256" key="7">
    <source>
        <dbReference type="ARBA" id="ARBA00022989"/>
    </source>
</evidence>
<sequence length="241" mass="28414">MTSVSEFILGLKDGVFNLQSTPIAATYLSCVILSPVWRRFVPALELRKPMVVYNFICALTSLYSLVYFIIPLIPNWPHSLFDTAENPYVKHAMYVYWMTKIFELLDTIIMILRHRTRQVSFLHVYHHTTIMLIAEFAYIRGARPAMGVILALNSLVHVFLYYYYGQTARRPMQRPMWKKALTELQLTQFFIGVAHQIVGYYYYNFCLYGIIYETTMIVLFSNFYFNAYIKRSPQQKVKKVE</sequence>
<dbReference type="EC" id="2.3.1.199" evidence="12"/>
<keyword evidence="5 12" id="KW-0812">Transmembrane</keyword>
<feature type="transmembrane region" description="Helical" evidence="12">
    <location>
        <begin position="20"/>
        <end position="38"/>
    </location>
</feature>
<dbReference type="InParanoid" id="A0A6P8IUY2"/>
<dbReference type="RefSeq" id="XP_031570747.1">
    <property type="nucleotide sequence ID" value="XM_031714887.1"/>
</dbReference>
<keyword evidence="9 12" id="KW-0472">Membrane</keyword>
<feature type="transmembrane region" description="Helical" evidence="12">
    <location>
        <begin position="119"/>
        <end position="139"/>
    </location>
</feature>
<keyword evidence="7 12" id="KW-1133">Transmembrane helix</keyword>
<evidence type="ECO:0000256" key="5">
    <source>
        <dbReference type="ARBA" id="ARBA00022692"/>
    </source>
</evidence>
<comment type="catalytic activity">
    <reaction evidence="11 12">
        <text>a very-long-chain acyl-CoA + malonyl-CoA + H(+) = a very-long-chain 3-oxoacyl-CoA + CO2 + CoA</text>
        <dbReference type="Rhea" id="RHEA:32727"/>
        <dbReference type="ChEBI" id="CHEBI:15378"/>
        <dbReference type="ChEBI" id="CHEBI:16526"/>
        <dbReference type="ChEBI" id="CHEBI:57287"/>
        <dbReference type="ChEBI" id="CHEBI:57384"/>
        <dbReference type="ChEBI" id="CHEBI:90725"/>
        <dbReference type="ChEBI" id="CHEBI:90736"/>
        <dbReference type="EC" id="2.3.1.199"/>
    </reaction>
</comment>
<dbReference type="GO" id="GO:0005789">
    <property type="term" value="C:endoplasmic reticulum membrane"/>
    <property type="evidence" value="ECO:0007669"/>
    <property type="project" value="TreeGrafter"/>
</dbReference>
<organism evidence="13 14">
    <name type="scientific">Actinia tenebrosa</name>
    <name type="common">Australian red waratah sea anemone</name>
    <dbReference type="NCBI Taxonomy" id="6105"/>
    <lineage>
        <taxon>Eukaryota</taxon>
        <taxon>Metazoa</taxon>
        <taxon>Cnidaria</taxon>
        <taxon>Anthozoa</taxon>
        <taxon>Hexacorallia</taxon>
        <taxon>Actiniaria</taxon>
        <taxon>Actiniidae</taxon>
        <taxon>Actinia</taxon>
    </lineage>
</organism>
<dbReference type="GO" id="GO:0030148">
    <property type="term" value="P:sphingolipid biosynthetic process"/>
    <property type="evidence" value="ECO:0007669"/>
    <property type="project" value="TreeGrafter"/>
</dbReference>
<evidence type="ECO:0000256" key="1">
    <source>
        <dbReference type="ARBA" id="ARBA00004141"/>
    </source>
</evidence>
<evidence type="ECO:0000256" key="10">
    <source>
        <dbReference type="ARBA" id="ARBA00023160"/>
    </source>
</evidence>
<feature type="transmembrane region" description="Helical" evidence="12">
    <location>
        <begin position="145"/>
        <end position="164"/>
    </location>
</feature>
<feature type="transmembrane region" description="Helical" evidence="12">
    <location>
        <begin position="50"/>
        <end position="73"/>
    </location>
</feature>
<evidence type="ECO:0000256" key="4">
    <source>
        <dbReference type="ARBA" id="ARBA00022679"/>
    </source>
</evidence>
<evidence type="ECO:0000256" key="3">
    <source>
        <dbReference type="ARBA" id="ARBA00022516"/>
    </source>
</evidence>
<keyword evidence="10 12" id="KW-0275">Fatty acid biosynthesis</keyword>
<dbReference type="InterPro" id="IPR030457">
    <property type="entry name" value="ELO_CS"/>
</dbReference>
<gene>
    <name evidence="14" type="primary">LOC116305055</name>
</gene>
<dbReference type="InterPro" id="IPR002076">
    <property type="entry name" value="ELO_fam"/>
</dbReference>
<dbReference type="Proteomes" id="UP000515163">
    <property type="component" value="Unplaced"/>
</dbReference>
<dbReference type="PANTHER" id="PTHR11157:SF134">
    <property type="entry name" value="ELONGATION OF FATTY ACIDS PROTEIN 1-RELATED"/>
    <property type="match status" value="1"/>
</dbReference>
<comment type="subcellular location">
    <subcellularLocation>
        <location evidence="1">Membrane</location>
        <topology evidence="1">Multi-pass membrane protein</topology>
    </subcellularLocation>
</comment>
<dbReference type="PANTHER" id="PTHR11157">
    <property type="entry name" value="FATTY ACID ACYL TRANSFERASE-RELATED"/>
    <property type="match status" value="1"/>
</dbReference>
<name>A0A6P8IUY2_ACTTE</name>
<evidence type="ECO:0000256" key="9">
    <source>
        <dbReference type="ARBA" id="ARBA00023136"/>
    </source>
</evidence>
<dbReference type="OrthoDB" id="434092at2759"/>
<feature type="transmembrane region" description="Helical" evidence="12">
    <location>
        <begin position="184"/>
        <end position="203"/>
    </location>
</feature>
<protein>
    <recommendedName>
        <fullName evidence="12">Elongation of very long chain fatty acids protein</fullName>
        <ecNumber evidence="12">2.3.1.199</ecNumber>
    </recommendedName>
    <alternativeName>
        <fullName evidence="12">Very-long-chain 3-oxoacyl-CoA synthase</fullName>
    </alternativeName>
</protein>
<evidence type="ECO:0000256" key="2">
    <source>
        <dbReference type="ARBA" id="ARBA00007263"/>
    </source>
</evidence>
<keyword evidence="3 12" id="KW-0444">Lipid biosynthesis</keyword>
<dbReference type="GeneID" id="116305055"/>
<reference evidence="14" key="1">
    <citation type="submission" date="2025-08" db="UniProtKB">
        <authorList>
            <consortium name="RefSeq"/>
        </authorList>
    </citation>
    <scope>IDENTIFICATION</scope>
    <source>
        <tissue evidence="14">Tentacle</tissue>
    </source>
</reference>
<feature type="transmembrane region" description="Helical" evidence="12">
    <location>
        <begin position="93"/>
        <end position="112"/>
    </location>
</feature>
<dbReference type="KEGG" id="aten:116305055"/>
<proteinExistence type="inferred from homology"/>
<evidence type="ECO:0000256" key="11">
    <source>
        <dbReference type="ARBA" id="ARBA00047375"/>
    </source>
</evidence>
<keyword evidence="4 12" id="KW-0808">Transferase</keyword>
<evidence type="ECO:0000313" key="14">
    <source>
        <dbReference type="RefSeq" id="XP_031570747.1"/>
    </source>
</evidence>
<dbReference type="AlphaFoldDB" id="A0A6P8IUY2"/>